<keyword evidence="4 5" id="KW-0472">Membrane</keyword>
<feature type="transmembrane region" description="Helical" evidence="5">
    <location>
        <begin position="159"/>
        <end position="182"/>
    </location>
</feature>
<dbReference type="InterPro" id="IPR020846">
    <property type="entry name" value="MFS_dom"/>
</dbReference>
<name>D2QW58_PIRSD</name>
<evidence type="ECO:0000256" key="2">
    <source>
        <dbReference type="ARBA" id="ARBA00022692"/>
    </source>
</evidence>
<dbReference type="InterPro" id="IPR005829">
    <property type="entry name" value="Sugar_transporter_CS"/>
</dbReference>
<feature type="transmembrane region" description="Helical" evidence="5">
    <location>
        <begin position="350"/>
        <end position="371"/>
    </location>
</feature>
<dbReference type="PROSITE" id="PS50850">
    <property type="entry name" value="MFS"/>
    <property type="match status" value="1"/>
</dbReference>
<feature type="transmembrane region" description="Helical" evidence="5">
    <location>
        <begin position="311"/>
        <end position="330"/>
    </location>
</feature>
<evidence type="ECO:0000256" key="3">
    <source>
        <dbReference type="ARBA" id="ARBA00022989"/>
    </source>
</evidence>
<dbReference type="PANTHER" id="PTHR12778">
    <property type="entry name" value="SOLUTE CARRIER FAMILY 33 ACETYL-COA TRANSPORTER -RELATED"/>
    <property type="match status" value="1"/>
</dbReference>
<evidence type="ECO:0000313" key="8">
    <source>
        <dbReference type="Proteomes" id="UP000001887"/>
    </source>
</evidence>
<dbReference type="InterPro" id="IPR011701">
    <property type="entry name" value="MFS"/>
</dbReference>
<feature type="transmembrane region" description="Helical" evidence="5">
    <location>
        <begin position="279"/>
        <end position="299"/>
    </location>
</feature>
<protein>
    <submittedName>
        <fullName evidence="7">Major facilitator superfamily MFS_1</fullName>
    </submittedName>
</protein>
<dbReference type="InterPro" id="IPR004752">
    <property type="entry name" value="AmpG_permease/AT-1"/>
</dbReference>
<feature type="transmembrane region" description="Helical" evidence="5">
    <location>
        <begin position="383"/>
        <end position="403"/>
    </location>
</feature>
<feature type="transmembrane region" description="Helical" evidence="5">
    <location>
        <begin position="231"/>
        <end position="259"/>
    </location>
</feature>
<dbReference type="STRING" id="530564.Psta_1255"/>
<dbReference type="Gene3D" id="1.20.1250.20">
    <property type="entry name" value="MFS general substrate transporter like domains"/>
    <property type="match status" value="2"/>
</dbReference>
<dbReference type="PANTHER" id="PTHR12778:SF9">
    <property type="entry name" value="ACETYL-COENZYME A TRANSPORTER 1"/>
    <property type="match status" value="1"/>
</dbReference>
<feature type="transmembrane region" description="Helical" evidence="5">
    <location>
        <begin position="96"/>
        <end position="118"/>
    </location>
</feature>
<feature type="transmembrane region" description="Helical" evidence="5">
    <location>
        <begin position="415"/>
        <end position="438"/>
    </location>
</feature>
<dbReference type="KEGG" id="psl:Psta_1255"/>
<keyword evidence="8" id="KW-1185">Reference proteome</keyword>
<dbReference type="Proteomes" id="UP000001887">
    <property type="component" value="Chromosome"/>
</dbReference>
<dbReference type="HOGENOM" id="CLU_029352_4_1_0"/>
<comment type="subcellular location">
    <subcellularLocation>
        <location evidence="1">Membrane</location>
        <topology evidence="1">Multi-pass membrane protein</topology>
    </subcellularLocation>
</comment>
<dbReference type="PROSITE" id="PS00216">
    <property type="entry name" value="SUGAR_TRANSPORT_1"/>
    <property type="match status" value="1"/>
</dbReference>
<keyword evidence="2 5" id="KW-0812">Transmembrane</keyword>
<evidence type="ECO:0000256" key="1">
    <source>
        <dbReference type="ARBA" id="ARBA00004141"/>
    </source>
</evidence>
<feature type="domain" description="Major facilitator superfamily (MFS) profile" evidence="6">
    <location>
        <begin position="27"/>
        <end position="443"/>
    </location>
</feature>
<dbReference type="GO" id="GO:0022857">
    <property type="term" value="F:transmembrane transporter activity"/>
    <property type="evidence" value="ECO:0007669"/>
    <property type="project" value="InterPro"/>
</dbReference>
<evidence type="ECO:0000256" key="5">
    <source>
        <dbReference type="SAM" id="Phobius"/>
    </source>
</evidence>
<feature type="transmembrane region" description="Helical" evidence="5">
    <location>
        <begin position="28"/>
        <end position="51"/>
    </location>
</feature>
<evidence type="ECO:0000259" key="6">
    <source>
        <dbReference type="PROSITE" id="PS50850"/>
    </source>
</evidence>
<dbReference type="EMBL" id="CP001848">
    <property type="protein sequence ID" value="ADB15933.1"/>
    <property type="molecule type" value="Genomic_DNA"/>
</dbReference>
<dbReference type="GO" id="GO:0016020">
    <property type="term" value="C:membrane"/>
    <property type="evidence" value="ECO:0007669"/>
    <property type="project" value="UniProtKB-SubCell"/>
</dbReference>
<accession>D2QW58</accession>
<dbReference type="InterPro" id="IPR036259">
    <property type="entry name" value="MFS_trans_sf"/>
</dbReference>
<sequence>MQEQDDSTSQRSSLAESRGLLASRFGRLTAFFFLYMTEGIPFGFTSIALVALMRESGLGPEEIGAFVATLYLPWSWKWLMGPIVDNVYSHRLGHRRAWIVACQMMMAVTLLLAMRVSFSSQLTWFTLLILLHNVFAATMDVAIDALAVSTLPSQERGAASGLMFAGSYLGSAIGGSGVLYLLSITSLGASFMLVTISILLVTATISLWLVEGRRQRESAEKIPLLTTLYRYVLTLLKACFGSRTSIAALVLAVLPIGAYGLGLSVQSNLAVEFGLDSPAIAQLSLCSTILAAIGCVAGGLLSDRFGRKTMLALYAIATTLPTLWLAYQLSKYGWNLPVKMDPETIPHRDALLMSLWIATCTYSLAQGLMYGARTALFMDVCQAAVAATQFTASMSLMNLALAYSSRWQGTAIERLGYPTTLVIDSGVGLLCLLPLLLITTSSSRSSDSTASSSTSL</sequence>
<feature type="transmembrane region" description="Helical" evidence="5">
    <location>
        <begin position="188"/>
        <end position="210"/>
    </location>
</feature>
<evidence type="ECO:0000313" key="7">
    <source>
        <dbReference type="EMBL" id="ADB15933.1"/>
    </source>
</evidence>
<keyword evidence="3 5" id="KW-1133">Transmembrane helix</keyword>
<dbReference type="eggNOG" id="COG2270">
    <property type="taxonomic scope" value="Bacteria"/>
</dbReference>
<dbReference type="Pfam" id="PF07690">
    <property type="entry name" value="MFS_1"/>
    <property type="match status" value="1"/>
</dbReference>
<feature type="transmembrane region" description="Helical" evidence="5">
    <location>
        <begin position="124"/>
        <end position="147"/>
    </location>
</feature>
<dbReference type="SUPFAM" id="SSF103473">
    <property type="entry name" value="MFS general substrate transporter"/>
    <property type="match status" value="1"/>
</dbReference>
<gene>
    <name evidence="7" type="ordered locus">Psta_1255</name>
</gene>
<dbReference type="AlphaFoldDB" id="D2QW58"/>
<reference evidence="7 8" key="1">
    <citation type="journal article" date="2009" name="Stand. Genomic Sci.">
        <title>Complete genome sequence of Pirellula staleyi type strain (ATCC 27377).</title>
        <authorList>
            <person name="Clum A."/>
            <person name="Tindall B.J."/>
            <person name="Sikorski J."/>
            <person name="Ivanova N."/>
            <person name="Mavrommatis K."/>
            <person name="Lucas S."/>
            <person name="Glavina del Rio T."/>
            <person name="Nolan M."/>
            <person name="Chen F."/>
            <person name="Tice H."/>
            <person name="Pitluck S."/>
            <person name="Cheng J.F."/>
            <person name="Chertkov O."/>
            <person name="Brettin T."/>
            <person name="Han C."/>
            <person name="Detter J.C."/>
            <person name="Kuske C."/>
            <person name="Bruce D."/>
            <person name="Goodwin L."/>
            <person name="Ovchinikova G."/>
            <person name="Pati A."/>
            <person name="Mikhailova N."/>
            <person name="Chen A."/>
            <person name="Palaniappan K."/>
            <person name="Land M."/>
            <person name="Hauser L."/>
            <person name="Chang Y.J."/>
            <person name="Jeffries C.D."/>
            <person name="Chain P."/>
            <person name="Rohde M."/>
            <person name="Goker M."/>
            <person name="Bristow J."/>
            <person name="Eisen J.A."/>
            <person name="Markowitz V."/>
            <person name="Hugenholtz P."/>
            <person name="Kyrpides N.C."/>
            <person name="Klenk H.P."/>
            <person name="Lapidus A."/>
        </authorList>
    </citation>
    <scope>NUCLEOTIDE SEQUENCE [LARGE SCALE GENOMIC DNA]</scope>
    <source>
        <strain evidence="8">ATCC 27377 / DSM 6068 / ICPB 4128</strain>
    </source>
</reference>
<organism evidence="7 8">
    <name type="scientific">Pirellula staleyi (strain ATCC 27377 / DSM 6068 / ICPB 4128)</name>
    <name type="common">Pirella staleyi</name>
    <dbReference type="NCBI Taxonomy" id="530564"/>
    <lineage>
        <taxon>Bacteria</taxon>
        <taxon>Pseudomonadati</taxon>
        <taxon>Planctomycetota</taxon>
        <taxon>Planctomycetia</taxon>
        <taxon>Pirellulales</taxon>
        <taxon>Pirellulaceae</taxon>
        <taxon>Pirellula</taxon>
    </lineage>
</organism>
<feature type="transmembrane region" description="Helical" evidence="5">
    <location>
        <begin position="63"/>
        <end position="84"/>
    </location>
</feature>
<dbReference type="OrthoDB" id="9787815at2"/>
<proteinExistence type="predicted"/>
<evidence type="ECO:0000256" key="4">
    <source>
        <dbReference type="ARBA" id="ARBA00023136"/>
    </source>
</evidence>